<evidence type="ECO:0000256" key="1">
    <source>
        <dbReference type="SAM" id="Phobius"/>
    </source>
</evidence>
<reference evidence="2 3" key="1">
    <citation type="submission" date="2023-10" db="EMBL/GenBank/DDBJ databases">
        <title>Virgibacillus soli CC-YMP-6 genome.</title>
        <authorList>
            <person name="Miliotis G."/>
            <person name="Sengupta P."/>
            <person name="Hameed A."/>
            <person name="Chuvochina M."/>
            <person name="Mcdonagh F."/>
            <person name="Simpson A.C."/>
            <person name="Singh N.K."/>
            <person name="Rekha P.D."/>
            <person name="Raman K."/>
            <person name="Hugenholtz P."/>
            <person name="Venkateswaran K."/>
        </authorList>
    </citation>
    <scope>NUCLEOTIDE SEQUENCE [LARGE SCALE GENOMIC DNA]</scope>
    <source>
        <strain evidence="2 3">CC-YMP-6</strain>
    </source>
</reference>
<accession>A0ABU5CSV5</accession>
<keyword evidence="1" id="KW-0472">Membrane</keyword>
<evidence type="ECO:0000313" key="2">
    <source>
        <dbReference type="EMBL" id="MDY0408899.1"/>
    </source>
</evidence>
<keyword evidence="3" id="KW-1185">Reference proteome</keyword>
<organism evidence="2 3">
    <name type="scientific">Paracerasibacillus soli</name>
    <dbReference type="NCBI Taxonomy" id="480284"/>
    <lineage>
        <taxon>Bacteria</taxon>
        <taxon>Bacillati</taxon>
        <taxon>Bacillota</taxon>
        <taxon>Bacilli</taxon>
        <taxon>Bacillales</taxon>
        <taxon>Bacillaceae</taxon>
        <taxon>Paracerasibacillus</taxon>
    </lineage>
</organism>
<dbReference type="PANTHER" id="PTHR37309">
    <property type="entry name" value="SLR0284 PROTEIN"/>
    <property type="match status" value="1"/>
</dbReference>
<feature type="transmembrane region" description="Helical" evidence="1">
    <location>
        <begin position="91"/>
        <end position="109"/>
    </location>
</feature>
<dbReference type="EMBL" id="JAWDIQ010000001">
    <property type="protein sequence ID" value="MDY0408899.1"/>
    <property type="molecule type" value="Genomic_DNA"/>
</dbReference>
<feature type="transmembrane region" description="Helical" evidence="1">
    <location>
        <begin position="30"/>
        <end position="48"/>
    </location>
</feature>
<comment type="caution">
    <text evidence="2">The sequence shown here is derived from an EMBL/GenBank/DDBJ whole genome shotgun (WGS) entry which is preliminary data.</text>
</comment>
<feature type="transmembrane region" description="Helical" evidence="1">
    <location>
        <begin position="55"/>
        <end position="79"/>
    </location>
</feature>
<keyword evidence="1" id="KW-0812">Transmembrane</keyword>
<sequence length="119" mass="12627">MIKRGILSLVLNAAALLIVAQLMDSFHLDGFGTALLASIILTILNMIVKPILVILTLPITILSLGFFLFVINAITLMIAQSLIGPSFVIDGFGAALLAAIVLSILNVILNKLIKDTLTT</sequence>
<dbReference type="Pfam" id="PF04020">
    <property type="entry name" value="Phage_holin_4_2"/>
    <property type="match status" value="1"/>
</dbReference>
<dbReference type="Proteomes" id="UP001275315">
    <property type="component" value="Unassembled WGS sequence"/>
</dbReference>
<dbReference type="RefSeq" id="WP_320379601.1">
    <property type="nucleotide sequence ID" value="NZ_JAWDIQ010000001.1"/>
</dbReference>
<dbReference type="InterPro" id="IPR007165">
    <property type="entry name" value="Phage_holin_4_2"/>
</dbReference>
<proteinExistence type="predicted"/>
<name>A0ABU5CSV5_9BACI</name>
<gene>
    <name evidence="2" type="ORF">RWD45_10495</name>
</gene>
<keyword evidence="1" id="KW-1133">Transmembrane helix</keyword>
<evidence type="ECO:0000313" key="3">
    <source>
        <dbReference type="Proteomes" id="UP001275315"/>
    </source>
</evidence>
<protein>
    <submittedName>
        <fullName evidence="2">Phage holin family protein</fullName>
    </submittedName>
</protein>
<dbReference type="PANTHER" id="PTHR37309:SF1">
    <property type="entry name" value="SLR0284 PROTEIN"/>
    <property type="match status" value="1"/>
</dbReference>